<dbReference type="Proteomes" id="UP000435177">
    <property type="component" value="Unassembled WGS sequence"/>
</dbReference>
<feature type="compositionally biased region" description="Low complexity" evidence="1">
    <location>
        <begin position="493"/>
        <end position="524"/>
    </location>
</feature>
<reference evidence="4 5" key="1">
    <citation type="submission" date="2019-11" db="EMBL/GenBank/DDBJ databases">
        <title>Draft genome sequences of five Paenibacillus species of dairy origin.</title>
        <authorList>
            <person name="Olajide A.M."/>
            <person name="Chen S."/>
            <person name="Lapointe G."/>
        </authorList>
    </citation>
    <scope>NUCLEOTIDE SEQUENCE [LARGE SCALE GENOMIC DNA]</scope>
    <source>
        <strain evidence="4 5">3CS1</strain>
    </source>
</reference>
<evidence type="ECO:0000259" key="2">
    <source>
        <dbReference type="Pfam" id="PF13208"/>
    </source>
</evidence>
<evidence type="ECO:0000313" key="5">
    <source>
        <dbReference type="Proteomes" id="UP000435177"/>
    </source>
</evidence>
<feature type="region of interest" description="Disordered" evidence="1">
    <location>
        <begin position="31"/>
        <end position="76"/>
    </location>
</feature>
<dbReference type="Pfam" id="PF13208">
    <property type="entry name" value="TerB_N"/>
    <property type="match status" value="1"/>
</dbReference>
<comment type="caution">
    <text evidence="4">The sequence shown here is derived from an EMBL/GenBank/DDBJ whole genome shotgun (WGS) entry which is preliminary data.</text>
</comment>
<evidence type="ECO:0000259" key="3">
    <source>
        <dbReference type="Pfam" id="PF15615"/>
    </source>
</evidence>
<evidence type="ECO:0008006" key="6">
    <source>
        <dbReference type="Google" id="ProtNLM"/>
    </source>
</evidence>
<feature type="compositionally biased region" description="Basic and acidic residues" evidence="1">
    <location>
        <begin position="34"/>
        <end position="47"/>
    </location>
</feature>
<gene>
    <name evidence="4" type="ORF">GNP94_14780</name>
</gene>
<dbReference type="Pfam" id="PF15615">
    <property type="entry name" value="TerB_C"/>
    <property type="match status" value="1"/>
</dbReference>
<feature type="compositionally biased region" description="Pro residues" evidence="1">
    <location>
        <begin position="541"/>
        <end position="550"/>
    </location>
</feature>
<sequence>MSETSKPNDIHNRHVRHKVVTEGGVRFAEIELGGEERDLPLPTREPDLFDSQLGQGSDAARFSTGQSGVGDSPASLVQPEESLDLDWNESFRYISREQQFVQQARELAWHVEEAAPFVPFKSYWPTYDQMTRDQHRWYFYWREEVRSGRYPDTDLSYLFIYVYELIHGIGWSDPAQGYALMNAVWEAYRGRYPKLDTYLREWLYDFMLVHGLDMPVKEIPQRLPRSLSSVLKELEWLRRYSADPVDLGWDYLLDIIDYDVEKSRFYREGGRKALQQLSPKVIALADSYSARYEGGRLIERYRPRPRQVTRYLFRSAVYDHEMYGRTASVTVLMLSEHAPLRSYMTQLVRLTENKLRELKGYKGRLRGIEVPAELEELVGRFLKKELHQEAEAERKKSAPAVKIDSRKLRRLQRESDEVRDMLLTDAAHTDAAVSAAAALTDPPEERQGVREAAGEAKPLERETPPAKRGGSEEAPLFQAVMDFDAEPRVRAPLAETSAHPAAAASPNSAEVPASSESSKSSKSSKSSDSRESLATSDSPKLPVPPALPPERPLHVPKQGEVMWNTASLDEEWQQLAERLAPVHLALLLALKHGPDREAMQRAADQAGSMPELLLDEINDAAMDTIGDLLVDGDAIVDEYRDKFETLMRI</sequence>
<dbReference type="InterPro" id="IPR025266">
    <property type="entry name" value="TerB_N"/>
</dbReference>
<keyword evidence="5" id="KW-1185">Reference proteome</keyword>
<protein>
    <recommendedName>
        <fullName evidence="6">TerB N-terminal domain-containing protein</fullName>
    </recommendedName>
</protein>
<dbReference type="InterPro" id="IPR028932">
    <property type="entry name" value="TerB-C"/>
</dbReference>
<dbReference type="EMBL" id="WOAA01000012">
    <property type="protein sequence ID" value="MUG67252.1"/>
    <property type="molecule type" value="Genomic_DNA"/>
</dbReference>
<name>A0ABW9T2X9_9BACL</name>
<organism evidence="4 5">
    <name type="scientific">Paenibacillus campinasensis</name>
    <dbReference type="NCBI Taxonomy" id="66347"/>
    <lineage>
        <taxon>Bacteria</taxon>
        <taxon>Bacillati</taxon>
        <taxon>Bacillota</taxon>
        <taxon>Bacilli</taxon>
        <taxon>Bacillales</taxon>
        <taxon>Paenibacillaceae</taxon>
        <taxon>Paenibacillus</taxon>
    </lineage>
</organism>
<accession>A0ABW9T2X9</accession>
<feature type="region of interest" description="Disordered" evidence="1">
    <location>
        <begin position="438"/>
        <end position="474"/>
    </location>
</feature>
<proteinExistence type="predicted"/>
<dbReference type="RefSeq" id="WP_155618344.1">
    <property type="nucleotide sequence ID" value="NZ_WOAA01000012.1"/>
</dbReference>
<feature type="compositionally biased region" description="Basic and acidic residues" evidence="1">
    <location>
        <begin position="443"/>
        <end position="471"/>
    </location>
</feature>
<evidence type="ECO:0000256" key="1">
    <source>
        <dbReference type="SAM" id="MobiDB-lite"/>
    </source>
</evidence>
<evidence type="ECO:0000313" key="4">
    <source>
        <dbReference type="EMBL" id="MUG67252.1"/>
    </source>
</evidence>
<feature type="domain" description="TerB-C" evidence="3">
    <location>
        <begin position="388"/>
        <end position="635"/>
    </location>
</feature>
<feature type="domain" description="TerB N-terminal" evidence="2">
    <location>
        <begin position="92"/>
        <end position="224"/>
    </location>
</feature>
<feature type="region of interest" description="Disordered" evidence="1">
    <location>
        <begin position="493"/>
        <end position="554"/>
    </location>
</feature>